<reference evidence="4" key="1">
    <citation type="submission" date="2008-05" db="EMBL/GenBank/DDBJ databases">
        <title>Resistance-like genes from Platanus x acerifolia.</title>
        <authorList>
            <person name="Pilotti M."/>
            <person name="Brunetti A."/>
            <person name="Lumia V."/>
            <person name="Tizzani L."/>
            <person name="Gervasi F."/>
        </authorList>
    </citation>
    <scope>NUCLEOTIDE SEQUENCE</scope>
</reference>
<keyword evidence="2" id="KW-0067">ATP-binding</keyword>
<dbReference type="InterPro" id="IPR001245">
    <property type="entry name" value="Ser-Thr/Tyr_kinase_cat_dom"/>
</dbReference>
<feature type="non-terminal residue" evidence="4">
    <location>
        <position position="1"/>
    </location>
</feature>
<dbReference type="PANTHER" id="PTHR27005">
    <property type="entry name" value="WALL-ASSOCIATED RECEPTOR KINASE-LIKE 21"/>
    <property type="match status" value="1"/>
</dbReference>
<dbReference type="GO" id="GO:0005886">
    <property type="term" value="C:plasma membrane"/>
    <property type="evidence" value="ECO:0007669"/>
    <property type="project" value="TreeGrafter"/>
</dbReference>
<keyword evidence="4" id="KW-0418">Kinase</keyword>
<feature type="non-terminal residue" evidence="4">
    <location>
        <position position="163"/>
    </location>
</feature>
<dbReference type="EMBL" id="EU722866">
    <property type="protein sequence ID" value="ACI05993.1"/>
    <property type="molecule type" value="Genomic_DNA"/>
</dbReference>
<proteinExistence type="predicted"/>
<feature type="domain" description="Protein kinase" evidence="3">
    <location>
        <begin position="1"/>
        <end position="163"/>
    </location>
</feature>
<dbReference type="InterPro" id="IPR000719">
    <property type="entry name" value="Prot_kinase_dom"/>
</dbReference>
<dbReference type="Pfam" id="PF07714">
    <property type="entry name" value="PK_Tyr_Ser-Thr"/>
    <property type="match status" value="1"/>
</dbReference>
<protein>
    <submittedName>
        <fullName evidence="4">Kinase-like protein pac.W.Ch.162</fullName>
    </submittedName>
</protein>
<accession>B6D3U6</accession>
<organism evidence="4">
    <name type="scientific">Platanus acerifolia</name>
    <name type="common">London plane tree</name>
    <dbReference type="NCBI Taxonomy" id="140101"/>
    <lineage>
        <taxon>Eukaryota</taxon>
        <taxon>Viridiplantae</taxon>
        <taxon>Streptophyta</taxon>
        <taxon>Embryophyta</taxon>
        <taxon>Tracheophyta</taxon>
        <taxon>Spermatophyta</taxon>
        <taxon>Magnoliopsida</taxon>
        <taxon>Proteales</taxon>
        <taxon>Platanaceae</taxon>
        <taxon>Platanus</taxon>
    </lineage>
</organism>
<name>B6D3U6_PLAAC</name>
<dbReference type="InterPro" id="IPR011009">
    <property type="entry name" value="Kinase-like_dom_sf"/>
</dbReference>
<sequence>VLSDGRIIAVKKSKDANLIRLFVNEAIILSKINHTNVVKLIGYCKETEVPLLVYEFVINGTLAHHLHELGLRSSLGWGDRLKIAAEVANAIACMHSCKIIHRDIKSTNILLDENFTAKLCDFGLSRTVPSDQDHVSTKELWGTEGYVDPDYIQTGQLTGKSDV</sequence>
<dbReference type="PROSITE" id="PS50011">
    <property type="entry name" value="PROTEIN_KINASE_DOM"/>
    <property type="match status" value="1"/>
</dbReference>
<keyword evidence="1" id="KW-0547">Nucleotide-binding</keyword>
<dbReference type="PROSITE" id="PS00108">
    <property type="entry name" value="PROTEIN_KINASE_ST"/>
    <property type="match status" value="1"/>
</dbReference>
<evidence type="ECO:0000259" key="3">
    <source>
        <dbReference type="PROSITE" id="PS50011"/>
    </source>
</evidence>
<dbReference type="GO" id="GO:0005524">
    <property type="term" value="F:ATP binding"/>
    <property type="evidence" value="ECO:0007669"/>
    <property type="project" value="UniProtKB-KW"/>
</dbReference>
<keyword evidence="4" id="KW-0808">Transferase</keyword>
<dbReference type="Gene3D" id="1.10.510.10">
    <property type="entry name" value="Transferase(Phosphotransferase) domain 1"/>
    <property type="match status" value="1"/>
</dbReference>
<evidence type="ECO:0000256" key="2">
    <source>
        <dbReference type="ARBA" id="ARBA00022840"/>
    </source>
</evidence>
<dbReference type="AlphaFoldDB" id="B6D3U6"/>
<dbReference type="GO" id="GO:0004674">
    <property type="term" value="F:protein serine/threonine kinase activity"/>
    <property type="evidence" value="ECO:0007669"/>
    <property type="project" value="TreeGrafter"/>
</dbReference>
<dbReference type="InterPro" id="IPR045274">
    <property type="entry name" value="WAK-like"/>
</dbReference>
<dbReference type="PANTHER" id="PTHR27005:SF283">
    <property type="entry name" value="OS02G0633066 PROTEIN"/>
    <property type="match status" value="1"/>
</dbReference>
<evidence type="ECO:0000313" key="4">
    <source>
        <dbReference type="EMBL" id="ACI05993.1"/>
    </source>
</evidence>
<dbReference type="InterPro" id="IPR008271">
    <property type="entry name" value="Ser/Thr_kinase_AS"/>
</dbReference>
<dbReference type="SUPFAM" id="SSF56112">
    <property type="entry name" value="Protein kinase-like (PK-like)"/>
    <property type="match status" value="1"/>
</dbReference>
<evidence type="ECO:0000256" key="1">
    <source>
        <dbReference type="ARBA" id="ARBA00022741"/>
    </source>
</evidence>
<dbReference type="GO" id="GO:0007166">
    <property type="term" value="P:cell surface receptor signaling pathway"/>
    <property type="evidence" value="ECO:0007669"/>
    <property type="project" value="InterPro"/>
</dbReference>
<dbReference type="SMART" id="SM00220">
    <property type="entry name" value="S_TKc"/>
    <property type="match status" value="1"/>
</dbReference>